<protein>
    <submittedName>
        <fullName evidence="1">Uncharacterized protein</fullName>
    </submittedName>
</protein>
<reference evidence="1" key="1">
    <citation type="submission" date="2014-11" db="EMBL/GenBank/DDBJ databases">
        <authorList>
            <person name="Amaro Gonzalez C."/>
        </authorList>
    </citation>
    <scope>NUCLEOTIDE SEQUENCE</scope>
</reference>
<evidence type="ECO:0000313" key="1">
    <source>
        <dbReference type="EMBL" id="JAH56143.1"/>
    </source>
</evidence>
<accession>A0A0E9TTS2</accession>
<reference evidence="1" key="2">
    <citation type="journal article" date="2015" name="Fish Shellfish Immunol.">
        <title>Early steps in the European eel (Anguilla anguilla)-Vibrio vulnificus interaction in the gills: Role of the RtxA13 toxin.</title>
        <authorList>
            <person name="Callol A."/>
            <person name="Pajuelo D."/>
            <person name="Ebbesson L."/>
            <person name="Teles M."/>
            <person name="MacKenzie S."/>
            <person name="Amaro C."/>
        </authorList>
    </citation>
    <scope>NUCLEOTIDE SEQUENCE</scope>
</reference>
<dbReference type="EMBL" id="GBXM01052434">
    <property type="protein sequence ID" value="JAH56143.1"/>
    <property type="molecule type" value="Transcribed_RNA"/>
</dbReference>
<sequence length="29" mass="3531">MRQQKPLMDCFREPSERVQRVTRKLAVID</sequence>
<proteinExistence type="predicted"/>
<dbReference type="AlphaFoldDB" id="A0A0E9TTS2"/>
<name>A0A0E9TTS2_ANGAN</name>
<organism evidence="1">
    <name type="scientific">Anguilla anguilla</name>
    <name type="common">European freshwater eel</name>
    <name type="synonym">Muraena anguilla</name>
    <dbReference type="NCBI Taxonomy" id="7936"/>
    <lineage>
        <taxon>Eukaryota</taxon>
        <taxon>Metazoa</taxon>
        <taxon>Chordata</taxon>
        <taxon>Craniata</taxon>
        <taxon>Vertebrata</taxon>
        <taxon>Euteleostomi</taxon>
        <taxon>Actinopterygii</taxon>
        <taxon>Neopterygii</taxon>
        <taxon>Teleostei</taxon>
        <taxon>Anguilliformes</taxon>
        <taxon>Anguillidae</taxon>
        <taxon>Anguilla</taxon>
    </lineage>
</organism>